<name>A0A8T0DQR0_9TREM</name>
<feature type="domain" description="SH3" evidence="3">
    <location>
        <begin position="1"/>
        <end position="58"/>
    </location>
</feature>
<evidence type="ECO:0000259" key="3">
    <source>
        <dbReference type="PROSITE" id="PS50002"/>
    </source>
</evidence>
<dbReference type="Gene3D" id="2.30.30.40">
    <property type="entry name" value="SH3 Domains"/>
    <property type="match status" value="1"/>
</dbReference>
<evidence type="ECO:0000313" key="5">
    <source>
        <dbReference type="Proteomes" id="UP000699462"/>
    </source>
</evidence>
<gene>
    <name evidence="4" type="ORF">P879_03896</name>
</gene>
<dbReference type="GO" id="GO:0071933">
    <property type="term" value="F:Arp2/3 complex binding"/>
    <property type="evidence" value="ECO:0007669"/>
    <property type="project" value="TreeGrafter"/>
</dbReference>
<dbReference type="AlphaFoldDB" id="A0A8T0DQR0"/>
<dbReference type="GO" id="GO:0006897">
    <property type="term" value="P:endocytosis"/>
    <property type="evidence" value="ECO:0007669"/>
    <property type="project" value="TreeGrafter"/>
</dbReference>
<dbReference type="PANTHER" id="PTHR13357:SF1">
    <property type="entry name" value="NCK-INTERACTING PROTEIN WITH SH3 DOMAIN"/>
    <property type="match status" value="1"/>
</dbReference>
<dbReference type="InterPro" id="IPR036028">
    <property type="entry name" value="SH3-like_dom_sf"/>
</dbReference>
<dbReference type="InterPro" id="IPR001452">
    <property type="entry name" value="SH3_domain"/>
</dbReference>
<evidence type="ECO:0000313" key="4">
    <source>
        <dbReference type="EMBL" id="KAF8569097.1"/>
    </source>
</evidence>
<keyword evidence="1 2" id="KW-0728">SH3 domain</keyword>
<dbReference type="PROSITE" id="PS50002">
    <property type="entry name" value="SH3"/>
    <property type="match status" value="1"/>
</dbReference>
<proteinExistence type="predicted"/>
<reference evidence="4 5" key="1">
    <citation type="submission" date="2019-07" db="EMBL/GenBank/DDBJ databases">
        <title>Annotation for the trematode Paragonimus westermani.</title>
        <authorList>
            <person name="Choi Y.-J."/>
        </authorList>
    </citation>
    <scope>NUCLEOTIDE SEQUENCE [LARGE SCALE GENOMIC DNA]</scope>
    <source>
        <strain evidence="4">180907_Pwestermani</strain>
    </source>
</reference>
<dbReference type="EMBL" id="JTDF01002194">
    <property type="protein sequence ID" value="KAF8569097.1"/>
    <property type="molecule type" value="Genomic_DNA"/>
</dbReference>
<dbReference type="SUPFAM" id="SSF50044">
    <property type="entry name" value="SH3-domain"/>
    <property type="match status" value="1"/>
</dbReference>
<evidence type="ECO:0000256" key="2">
    <source>
        <dbReference type="PROSITE-ProRule" id="PRU00192"/>
    </source>
</evidence>
<accession>A0A8T0DQR0</accession>
<dbReference type="OrthoDB" id="445362at2759"/>
<comment type="caution">
    <text evidence="4">The sequence shown here is derived from an EMBL/GenBank/DDBJ whole genome shotgun (WGS) entry which is preliminary data.</text>
</comment>
<dbReference type="PANTHER" id="PTHR13357">
    <property type="entry name" value="SH3 ADAPTER PROTEIN SPIN90 NCK INTERACTING PROTEIN WITH SH3 DOMAIN"/>
    <property type="match status" value="1"/>
</dbReference>
<evidence type="ECO:0000256" key="1">
    <source>
        <dbReference type="ARBA" id="ARBA00022443"/>
    </source>
</evidence>
<sequence length="692" mass="77365">MLMRAIYPYEPPFKGCLKFFPNEQFLKIREENEFWFLVSTSDGTLGCVPYNYVQEDEDQNEQTTASLAKRALTSIDRCSAQVANKDEISKVLRRLAKEPDENNHTVLSQPVSPVPHPKTLIGRNPIPKTEASNQPSKNIVNPSSGKIIIPGGLSLRLVNALRLGTNSTYSECHSTFRILLDILESEVPDLRPYTSVLQTLLANSTAEECHLGYTLSPDWHSLNFCLGKLLKFQQDDQERNWSLHDEQTELEQVLVALTNVLMKADRELLRYYFKFSNYRPLQSMLQLYQSESRASIRRKLLLCIGLVCSLDVACLRVVLASVLPHELIRELTTVANDADVRHTATGMRLLTLLFAQAKELPVDVKEKLNVDFLAKILRFVGSIEEPQVTPLIDLDPFDASVSTEMVAQEKLFNGRLAHAATVLLLACNWHFCSTAAARMNQCPTRLPLLAALMTQPSASKCFLELVIQAFNRDLDPIVYVDFKYPVNESRINRLIRWVEAVSGKSSTHTNQDEFDIRDNSSIAKVFEGIDEESGMSLISDDDGQYARLLWIDSLNIRERPVTLTTLPASVSAITPCHSVVKMLLDLFGSVETAGLVYGGDQDVVVDVITRQLCNLSLKDSQRILDYPVLLSLIIANSDYVARGAHRGRELIDGLSALLATDLPDKANTACCTRGLELARISLQLLKSAIQKG</sequence>
<dbReference type="Proteomes" id="UP000699462">
    <property type="component" value="Unassembled WGS sequence"/>
</dbReference>
<dbReference type="InterPro" id="IPR018556">
    <property type="entry name" value="SPIN90/Ldb17_LRD"/>
</dbReference>
<dbReference type="Pfam" id="PF09431">
    <property type="entry name" value="SPIN90_LRD"/>
    <property type="match status" value="1"/>
</dbReference>
<keyword evidence="5" id="KW-1185">Reference proteome</keyword>
<organism evidence="4 5">
    <name type="scientific">Paragonimus westermani</name>
    <dbReference type="NCBI Taxonomy" id="34504"/>
    <lineage>
        <taxon>Eukaryota</taxon>
        <taxon>Metazoa</taxon>
        <taxon>Spiralia</taxon>
        <taxon>Lophotrochozoa</taxon>
        <taxon>Platyhelminthes</taxon>
        <taxon>Trematoda</taxon>
        <taxon>Digenea</taxon>
        <taxon>Plagiorchiida</taxon>
        <taxon>Troglotremata</taxon>
        <taxon>Troglotrematidae</taxon>
        <taxon>Paragonimus</taxon>
    </lineage>
</organism>
<protein>
    <recommendedName>
        <fullName evidence="3">SH3 domain-containing protein</fullName>
    </recommendedName>
</protein>
<dbReference type="InterPro" id="IPR030125">
    <property type="entry name" value="SPIN90/Ldb17"/>
</dbReference>
<dbReference type="SMART" id="SM00326">
    <property type="entry name" value="SH3"/>
    <property type="match status" value="1"/>
</dbReference>